<dbReference type="RefSeq" id="WP_066478991.1">
    <property type="nucleotide sequence ID" value="NZ_BCNT01000009.1"/>
</dbReference>
<dbReference type="EC" id="2.4.-.-" evidence="5"/>
<organism evidence="5 6">
    <name type="scientific">Comamonas terrae</name>
    <dbReference type="NCBI Taxonomy" id="673548"/>
    <lineage>
        <taxon>Bacteria</taxon>
        <taxon>Pseudomonadati</taxon>
        <taxon>Pseudomonadota</taxon>
        <taxon>Betaproteobacteria</taxon>
        <taxon>Burkholderiales</taxon>
        <taxon>Comamonadaceae</taxon>
        <taxon>Comamonas</taxon>
    </lineage>
</organism>
<keyword evidence="3 5" id="KW-0808">Transferase</keyword>
<evidence type="ECO:0000256" key="2">
    <source>
        <dbReference type="ARBA" id="ARBA00022676"/>
    </source>
</evidence>
<dbReference type="InterPro" id="IPR001173">
    <property type="entry name" value="Glyco_trans_2-like"/>
</dbReference>
<proteinExistence type="inferred from homology"/>
<dbReference type="Gene3D" id="3.90.550.10">
    <property type="entry name" value="Spore Coat Polysaccharide Biosynthesis Protein SpsA, Chain A"/>
    <property type="match status" value="1"/>
</dbReference>
<dbReference type="EMBL" id="JBHUMV010000009">
    <property type="protein sequence ID" value="MFD2756088.1"/>
    <property type="molecule type" value="Genomic_DNA"/>
</dbReference>
<dbReference type="Pfam" id="PF00535">
    <property type="entry name" value="Glycos_transf_2"/>
    <property type="match status" value="1"/>
</dbReference>
<evidence type="ECO:0000256" key="3">
    <source>
        <dbReference type="ARBA" id="ARBA00022679"/>
    </source>
</evidence>
<dbReference type="InterPro" id="IPR050834">
    <property type="entry name" value="Glycosyltransf_2"/>
</dbReference>
<accession>A0ABW5UT34</accession>
<dbReference type="PANTHER" id="PTHR43685">
    <property type="entry name" value="GLYCOSYLTRANSFERASE"/>
    <property type="match status" value="1"/>
</dbReference>
<evidence type="ECO:0000256" key="1">
    <source>
        <dbReference type="ARBA" id="ARBA00006739"/>
    </source>
</evidence>
<dbReference type="GO" id="GO:0016757">
    <property type="term" value="F:glycosyltransferase activity"/>
    <property type="evidence" value="ECO:0007669"/>
    <property type="project" value="UniProtKB-KW"/>
</dbReference>
<protein>
    <submittedName>
        <fullName evidence="5">Glycosyltransferase family 2 protein</fullName>
        <ecNumber evidence="5">2.4.-.-</ecNumber>
    </submittedName>
</protein>
<dbReference type="PANTHER" id="PTHR43685:SF5">
    <property type="entry name" value="GLYCOSYLTRANSFERASE EPSE-RELATED"/>
    <property type="match status" value="1"/>
</dbReference>
<reference evidence="6" key="1">
    <citation type="journal article" date="2019" name="Int. J. Syst. Evol. Microbiol.">
        <title>The Global Catalogue of Microorganisms (GCM) 10K type strain sequencing project: providing services to taxonomists for standard genome sequencing and annotation.</title>
        <authorList>
            <consortium name="The Broad Institute Genomics Platform"/>
            <consortium name="The Broad Institute Genome Sequencing Center for Infectious Disease"/>
            <person name="Wu L."/>
            <person name="Ma J."/>
        </authorList>
    </citation>
    <scope>NUCLEOTIDE SEQUENCE [LARGE SCALE GENOMIC DNA]</scope>
    <source>
        <strain evidence="6">TISTR 1906</strain>
    </source>
</reference>
<comment type="caution">
    <text evidence="5">The sequence shown here is derived from an EMBL/GenBank/DDBJ whole genome shotgun (WGS) entry which is preliminary data.</text>
</comment>
<keyword evidence="2 5" id="KW-0328">Glycosyltransferase</keyword>
<evidence type="ECO:0000259" key="4">
    <source>
        <dbReference type="Pfam" id="PF00535"/>
    </source>
</evidence>
<keyword evidence="6" id="KW-1185">Reference proteome</keyword>
<evidence type="ECO:0000313" key="6">
    <source>
        <dbReference type="Proteomes" id="UP001597463"/>
    </source>
</evidence>
<gene>
    <name evidence="5" type="ORF">ACFSW6_18620</name>
</gene>
<evidence type="ECO:0000313" key="5">
    <source>
        <dbReference type="EMBL" id="MFD2756088.1"/>
    </source>
</evidence>
<comment type="similarity">
    <text evidence="1">Belongs to the glycosyltransferase 2 family.</text>
</comment>
<dbReference type="Proteomes" id="UP001597463">
    <property type="component" value="Unassembled WGS sequence"/>
</dbReference>
<dbReference type="InterPro" id="IPR029044">
    <property type="entry name" value="Nucleotide-diphossugar_trans"/>
</dbReference>
<feature type="domain" description="Glycosyltransferase 2-like" evidence="4">
    <location>
        <begin position="15"/>
        <end position="166"/>
    </location>
</feature>
<dbReference type="SUPFAM" id="SSF53448">
    <property type="entry name" value="Nucleotide-diphospho-sugar transferases"/>
    <property type="match status" value="1"/>
</dbReference>
<sequence length="292" mass="32382">MDRQQHVELMRRIAVVVLTYNRAGELRRTLDKLLALPVPPAIVVVDNGSTDGTAQMMHSCFATVRYIRQARNLGAAARNAGVLAVETPYVAFCDDDTWWAPGALERAVALMDAYPHVSVLCARVLVGIKEREDPTCTAMAKSPLPCEQLPGPALLGFLAGASVMRRHAFLEAGGYEPRLFIGGEEGLLALDMAAGGWKMAYVPELIVHHHPSSLRDSSTRNKHLARNALWVCWMRLPYGAALRQSWRILREASRSGILKPVLAEALSGIPWALKHRRRVPPQVARWHQWLHG</sequence>
<name>A0ABW5UT34_9BURK</name>